<dbReference type="Proteomes" id="UP000564836">
    <property type="component" value="Chromosome"/>
</dbReference>
<gene>
    <name evidence="2" type="ORF">G6321_00035605</name>
    <name evidence="1" type="ORF">G6321_32690</name>
</gene>
<dbReference type="RefSeq" id="WP_166351120.1">
    <property type="nucleotide sequence ID" value="NZ_CP088280.1"/>
</dbReference>
<dbReference type="AlphaFoldDB" id="A0A7Z0QEC5"/>
<dbReference type="EMBL" id="JACBFH010000001">
    <property type="protein sequence ID" value="NYY92963.1"/>
    <property type="molecule type" value="Genomic_DNA"/>
</dbReference>
<evidence type="ECO:0000313" key="3">
    <source>
        <dbReference type="Proteomes" id="UP000564836"/>
    </source>
</evidence>
<dbReference type="EMBL" id="CP088280">
    <property type="protein sequence ID" value="UGX91107.1"/>
    <property type="molecule type" value="Genomic_DNA"/>
</dbReference>
<evidence type="ECO:0000313" key="1">
    <source>
        <dbReference type="EMBL" id="NYY92963.1"/>
    </source>
</evidence>
<proteinExistence type="predicted"/>
<evidence type="ECO:0000313" key="2">
    <source>
        <dbReference type="EMBL" id="UGX91107.1"/>
    </source>
</evidence>
<protein>
    <submittedName>
        <fullName evidence="1">Uncharacterized protein</fullName>
    </submittedName>
</protein>
<reference evidence="2 3" key="1">
    <citation type="journal article" date="2017" name="Syst. Appl. Microbiol.">
        <title>Soybeans inoculated with root zone soils of Canadian native legumes harbour diverse and novel Bradyrhizobium spp. that possess agricultural potential.</title>
        <authorList>
            <person name="Bromfield E.S.P."/>
            <person name="Cloutier S."/>
            <person name="Tambong J.T."/>
            <person name="Tran Thi T.V."/>
        </authorList>
    </citation>
    <scope>NUCLEOTIDE SEQUENCE [LARGE SCALE GENOMIC DNA]</scope>
    <source>
        <strain evidence="2 3">323S2</strain>
    </source>
</reference>
<organism evidence="1">
    <name type="scientific">Bradyrhizobium barranii subsp. barranii</name>
    <dbReference type="NCBI Taxonomy" id="2823807"/>
    <lineage>
        <taxon>Bacteria</taxon>
        <taxon>Pseudomonadati</taxon>
        <taxon>Pseudomonadota</taxon>
        <taxon>Alphaproteobacteria</taxon>
        <taxon>Hyphomicrobiales</taxon>
        <taxon>Nitrobacteraceae</taxon>
        <taxon>Bradyrhizobium</taxon>
        <taxon>Bradyrhizobium barranii</taxon>
    </lineage>
</organism>
<accession>A0A7Z0QEC5</accession>
<reference evidence="1" key="2">
    <citation type="submission" date="2020-06" db="EMBL/GenBank/DDBJ databases">
        <title>Whole Genome Sequence of Bradyrhizobium sp. Strain 323S2.</title>
        <authorList>
            <person name="Bromfield E.S.P."/>
        </authorList>
    </citation>
    <scope>NUCLEOTIDE SEQUENCE [LARGE SCALE GENOMIC DNA]</scope>
    <source>
        <strain evidence="1">323S2</strain>
    </source>
</reference>
<sequence length="88" mass="9560">MLVITIDLVPGGFAPMRRTIATMNISNISDLAEISDYLIEANETSNPLAGTPPRTVRCVIHGHARAQSVWALLVKASEEIMKTDSIEP</sequence>
<reference evidence="2 3" key="3">
    <citation type="journal article" date="2022" name="Int. J. Syst. Evol. Microbiol.">
        <title>Strains of Bradyrhizobium barranii sp. nov. associated with legumes native to Canada are symbionts of soybeans and belong to different subspecies (subsp. barranii subsp. nov. and subsp. apii subsp. nov.) and symbiovars (sv. glycinearum and sv. septentrionale).</title>
        <authorList>
            <person name="Bromfield E.S.P."/>
            <person name="Cloutier S."/>
            <person name="Wasai-Hara S."/>
            <person name="Minamisawa K."/>
        </authorList>
    </citation>
    <scope>NUCLEOTIDE SEQUENCE [LARGE SCALE GENOMIC DNA]</scope>
    <source>
        <strain evidence="2 3">323S2</strain>
    </source>
</reference>
<name>A0A7Z0QEC5_9BRAD</name>